<accession>A0A5C5WWE3</accession>
<protein>
    <submittedName>
        <fullName evidence="2">Uncharacterized protein</fullName>
    </submittedName>
</protein>
<sequence>MARSRTARLIECTDPQDAADSPTANDANGSLGRTADLAQRLDDVALRPASRPIETAPSNGASLFHMGELGGMMSRGTKHSVVLNT</sequence>
<gene>
    <name evidence="2" type="ORF">Pla22_26710</name>
</gene>
<evidence type="ECO:0000256" key="1">
    <source>
        <dbReference type="SAM" id="MobiDB-lite"/>
    </source>
</evidence>
<dbReference type="AlphaFoldDB" id="A0A5C5WWE3"/>
<keyword evidence="3" id="KW-1185">Reference proteome</keyword>
<name>A0A5C5WWE3_9BACT</name>
<feature type="region of interest" description="Disordered" evidence="1">
    <location>
        <begin position="1"/>
        <end position="32"/>
    </location>
</feature>
<evidence type="ECO:0000313" key="3">
    <source>
        <dbReference type="Proteomes" id="UP000316598"/>
    </source>
</evidence>
<reference evidence="2 3" key="1">
    <citation type="submission" date="2019-02" db="EMBL/GenBank/DDBJ databases">
        <title>Deep-cultivation of Planctomycetes and their phenomic and genomic characterization uncovers novel biology.</title>
        <authorList>
            <person name="Wiegand S."/>
            <person name="Jogler M."/>
            <person name="Boedeker C."/>
            <person name="Pinto D."/>
            <person name="Vollmers J."/>
            <person name="Rivas-Marin E."/>
            <person name="Kohn T."/>
            <person name="Peeters S.H."/>
            <person name="Heuer A."/>
            <person name="Rast P."/>
            <person name="Oberbeckmann S."/>
            <person name="Bunk B."/>
            <person name="Jeske O."/>
            <person name="Meyerdierks A."/>
            <person name="Storesund J.E."/>
            <person name="Kallscheuer N."/>
            <person name="Luecker S."/>
            <person name="Lage O.M."/>
            <person name="Pohl T."/>
            <person name="Merkel B.J."/>
            <person name="Hornburger P."/>
            <person name="Mueller R.-W."/>
            <person name="Bruemmer F."/>
            <person name="Labrenz M."/>
            <person name="Spormann A.M."/>
            <person name="Op Den Camp H."/>
            <person name="Overmann J."/>
            <person name="Amann R."/>
            <person name="Jetten M.S.M."/>
            <person name="Mascher T."/>
            <person name="Medema M.H."/>
            <person name="Devos D.P."/>
            <person name="Kaster A.-K."/>
            <person name="Ovreas L."/>
            <person name="Rohde M."/>
            <person name="Galperin M.Y."/>
            <person name="Jogler C."/>
        </authorList>
    </citation>
    <scope>NUCLEOTIDE SEQUENCE [LARGE SCALE GENOMIC DNA]</scope>
    <source>
        <strain evidence="2 3">Pla22</strain>
    </source>
</reference>
<evidence type="ECO:0000313" key="2">
    <source>
        <dbReference type="EMBL" id="TWT55017.1"/>
    </source>
</evidence>
<proteinExistence type="predicted"/>
<dbReference type="Proteomes" id="UP000316598">
    <property type="component" value="Unassembled WGS sequence"/>
</dbReference>
<comment type="caution">
    <text evidence="2">The sequence shown here is derived from an EMBL/GenBank/DDBJ whole genome shotgun (WGS) entry which is preliminary data.</text>
</comment>
<organism evidence="2 3">
    <name type="scientific">Rubripirellula amarantea</name>
    <dbReference type="NCBI Taxonomy" id="2527999"/>
    <lineage>
        <taxon>Bacteria</taxon>
        <taxon>Pseudomonadati</taxon>
        <taxon>Planctomycetota</taxon>
        <taxon>Planctomycetia</taxon>
        <taxon>Pirellulales</taxon>
        <taxon>Pirellulaceae</taxon>
        <taxon>Rubripirellula</taxon>
    </lineage>
</organism>
<dbReference type="EMBL" id="SJPI01000001">
    <property type="protein sequence ID" value="TWT55017.1"/>
    <property type="molecule type" value="Genomic_DNA"/>
</dbReference>